<evidence type="ECO:0000256" key="10">
    <source>
        <dbReference type="RuleBase" id="RU000304"/>
    </source>
</evidence>
<comment type="catalytic activity">
    <reaction evidence="8">
        <text>L-seryl-[protein] + ATP = O-phospho-L-seryl-[protein] + ADP + H(+)</text>
        <dbReference type="Rhea" id="RHEA:17989"/>
        <dbReference type="Rhea" id="RHEA-COMP:9863"/>
        <dbReference type="Rhea" id="RHEA-COMP:11604"/>
        <dbReference type="ChEBI" id="CHEBI:15378"/>
        <dbReference type="ChEBI" id="CHEBI:29999"/>
        <dbReference type="ChEBI" id="CHEBI:30616"/>
        <dbReference type="ChEBI" id="CHEBI:83421"/>
        <dbReference type="ChEBI" id="CHEBI:456216"/>
        <dbReference type="EC" id="2.7.11.1"/>
    </reaction>
</comment>
<dbReference type="Gene3D" id="1.10.510.10">
    <property type="entry name" value="Transferase(Phosphotransferase) domain 1"/>
    <property type="match status" value="1"/>
</dbReference>
<dbReference type="Proteomes" id="UP001150062">
    <property type="component" value="Unassembled WGS sequence"/>
</dbReference>
<evidence type="ECO:0000313" key="12">
    <source>
        <dbReference type="EMBL" id="KAJ3432570.1"/>
    </source>
</evidence>
<dbReference type="GO" id="GO:0051726">
    <property type="term" value="P:regulation of cell cycle"/>
    <property type="evidence" value="ECO:0007669"/>
    <property type="project" value="TreeGrafter"/>
</dbReference>
<dbReference type="FunFam" id="1.10.510.10:FF:000059">
    <property type="entry name" value="Casein kinase II subunit alpha"/>
    <property type="match status" value="1"/>
</dbReference>
<protein>
    <recommendedName>
        <fullName evidence="1">non-specific serine/threonine protein kinase</fullName>
        <ecNumber evidence="1">2.7.11.1</ecNumber>
    </recommendedName>
</protein>
<evidence type="ECO:0000313" key="15">
    <source>
        <dbReference type="Proteomes" id="UP001150062"/>
    </source>
</evidence>
<evidence type="ECO:0000256" key="6">
    <source>
        <dbReference type="ARBA" id="ARBA00022840"/>
    </source>
</evidence>
<dbReference type="InterPro" id="IPR000719">
    <property type="entry name" value="Prot_kinase_dom"/>
</dbReference>
<evidence type="ECO:0000256" key="1">
    <source>
        <dbReference type="ARBA" id="ARBA00012513"/>
    </source>
</evidence>
<dbReference type="PROSITE" id="PS00107">
    <property type="entry name" value="PROTEIN_KINASE_ATP"/>
    <property type="match status" value="1"/>
</dbReference>
<gene>
    <name evidence="12" type="ORF">M0812_21512</name>
    <name evidence="13" type="ORF">M0813_22824</name>
</gene>
<evidence type="ECO:0000313" key="13">
    <source>
        <dbReference type="EMBL" id="KAJ6242052.1"/>
    </source>
</evidence>
<keyword evidence="6 9" id="KW-0067">ATP-binding</keyword>
<dbReference type="PROSITE" id="PS50011">
    <property type="entry name" value="PROTEIN_KINASE_DOM"/>
    <property type="match status" value="1"/>
</dbReference>
<keyword evidence="2 10" id="KW-0723">Serine/threonine-protein kinase</keyword>
<dbReference type="PROSITE" id="PS00108">
    <property type="entry name" value="PROTEIN_KINASE_ST"/>
    <property type="match status" value="1"/>
</dbReference>
<comment type="caution">
    <text evidence="12">The sequence shown here is derived from an EMBL/GenBank/DDBJ whole genome shotgun (WGS) entry which is preliminary data.</text>
</comment>
<feature type="binding site" evidence="9">
    <location>
        <position position="66"/>
    </location>
    <ligand>
        <name>ATP</name>
        <dbReference type="ChEBI" id="CHEBI:30616"/>
    </ligand>
</feature>
<dbReference type="EC" id="2.7.11.1" evidence="1"/>
<keyword evidence="15" id="KW-1185">Reference proteome</keyword>
<evidence type="ECO:0000256" key="8">
    <source>
        <dbReference type="ARBA" id="ARBA00048679"/>
    </source>
</evidence>
<dbReference type="CDD" id="cd14132">
    <property type="entry name" value="STKc_CK2_alpha"/>
    <property type="match status" value="1"/>
</dbReference>
<dbReference type="GO" id="GO:0005829">
    <property type="term" value="C:cytosol"/>
    <property type="evidence" value="ECO:0007669"/>
    <property type="project" value="TreeGrafter"/>
</dbReference>
<comment type="similarity">
    <text evidence="10">Belongs to the protein kinase superfamily.</text>
</comment>
<dbReference type="GO" id="GO:0005956">
    <property type="term" value="C:protein kinase CK2 complex"/>
    <property type="evidence" value="ECO:0007669"/>
    <property type="project" value="TreeGrafter"/>
</dbReference>
<name>A0AAV7YVY3_9EUKA</name>
<keyword evidence="5 12" id="KW-0418">Kinase</keyword>
<sequence>MSGLTYSRVYSDINKHKPREYWDYEKYQLTYGNQKKYQVIKRIGRGKYSEVFDGKIANTQKDCVVKVLKPVRKAKIRREISILENLRNGPNIVQLYDVVKNNTTGMPSLIFEYVNNRDFRQLYPSFTDYDVKYYMYELLLALDYSHANGIMHRDIKPHNIMIDHEERKLRVIDWGLGEYYHANKEYNVRVASRYYKGPELMVDYRLYDYSLDMWSTGCMFGEILFMIHPLFKGKDNDDQLPKVARILGTKGVYEYCNKYRVNLSSNNKKLLGKHHKKTWEKFINSENKHLCHEVALDFLNKLLVYDHAERLTAQEAMDHPYFDDIRLERERKKKLEQEKKEDMQEEY</sequence>
<comment type="catalytic activity">
    <reaction evidence="7">
        <text>L-threonyl-[protein] + ATP = O-phospho-L-threonyl-[protein] + ADP + H(+)</text>
        <dbReference type="Rhea" id="RHEA:46608"/>
        <dbReference type="Rhea" id="RHEA-COMP:11060"/>
        <dbReference type="Rhea" id="RHEA-COMP:11605"/>
        <dbReference type="ChEBI" id="CHEBI:15378"/>
        <dbReference type="ChEBI" id="CHEBI:30013"/>
        <dbReference type="ChEBI" id="CHEBI:30616"/>
        <dbReference type="ChEBI" id="CHEBI:61977"/>
        <dbReference type="ChEBI" id="CHEBI:456216"/>
        <dbReference type="EC" id="2.7.11.1"/>
    </reaction>
</comment>
<proteinExistence type="inferred from homology"/>
<accession>A0AAV7YVY3</accession>
<evidence type="ECO:0000256" key="2">
    <source>
        <dbReference type="ARBA" id="ARBA00022527"/>
    </source>
</evidence>
<dbReference type="EMBL" id="JANTQA010000047">
    <property type="protein sequence ID" value="KAJ3432570.1"/>
    <property type="molecule type" value="Genomic_DNA"/>
</dbReference>
<organism evidence="12 14">
    <name type="scientific">Anaeramoeba flamelloides</name>
    <dbReference type="NCBI Taxonomy" id="1746091"/>
    <lineage>
        <taxon>Eukaryota</taxon>
        <taxon>Metamonada</taxon>
        <taxon>Anaeramoebidae</taxon>
        <taxon>Anaeramoeba</taxon>
    </lineage>
</organism>
<reference evidence="12" key="2">
    <citation type="submission" date="2022-08" db="EMBL/GenBank/DDBJ databases">
        <title>Novel sulphate-reducing endosymbionts in the free-living metamonad Anaeramoeba.</title>
        <authorList>
            <person name="Jerlstrom-Hultqvist J."/>
            <person name="Cepicka I."/>
            <person name="Gallot-Lavallee L."/>
            <person name="Salas-Leiva D."/>
            <person name="Curtis B.A."/>
            <person name="Zahonova K."/>
            <person name="Pipaliya S."/>
            <person name="Dacks J."/>
            <person name="Roger A.J."/>
        </authorList>
    </citation>
    <scope>NUCLEOTIDE SEQUENCE</scope>
    <source>
        <strain evidence="12">Busselton2</strain>
    </source>
</reference>
<dbReference type="SUPFAM" id="SSF56112">
    <property type="entry name" value="Protein kinase-like (PK-like)"/>
    <property type="match status" value="1"/>
</dbReference>
<keyword evidence="3" id="KW-0808">Transferase</keyword>
<dbReference type="EMBL" id="JAOAOG010000182">
    <property type="protein sequence ID" value="KAJ6242052.1"/>
    <property type="molecule type" value="Genomic_DNA"/>
</dbReference>
<dbReference type="SMART" id="SM00220">
    <property type="entry name" value="S_TKc"/>
    <property type="match status" value="1"/>
</dbReference>
<evidence type="ECO:0000256" key="5">
    <source>
        <dbReference type="ARBA" id="ARBA00022777"/>
    </source>
</evidence>
<dbReference type="GO" id="GO:0004674">
    <property type="term" value="F:protein serine/threonine kinase activity"/>
    <property type="evidence" value="ECO:0007669"/>
    <property type="project" value="UniProtKB-KW"/>
</dbReference>
<dbReference type="AlphaFoldDB" id="A0AAV7YVY3"/>
<evidence type="ECO:0000256" key="4">
    <source>
        <dbReference type="ARBA" id="ARBA00022741"/>
    </source>
</evidence>
<keyword evidence="4 9" id="KW-0547">Nucleotide-binding</keyword>
<dbReference type="Proteomes" id="UP001146793">
    <property type="component" value="Unassembled WGS sequence"/>
</dbReference>
<dbReference type="PANTHER" id="PTHR24054:SF0">
    <property type="entry name" value="CASEIN KINASE II SUBUNIT ALPHA"/>
    <property type="match status" value="1"/>
</dbReference>
<evidence type="ECO:0000256" key="3">
    <source>
        <dbReference type="ARBA" id="ARBA00022679"/>
    </source>
</evidence>
<evidence type="ECO:0000313" key="14">
    <source>
        <dbReference type="Proteomes" id="UP001146793"/>
    </source>
</evidence>
<dbReference type="InterPro" id="IPR011009">
    <property type="entry name" value="Kinase-like_dom_sf"/>
</dbReference>
<dbReference type="PANTHER" id="PTHR24054">
    <property type="entry name" value="CASEIN KINASE II SUBUNIT ALPHA"/>
    <property type="match status" value="1"/>
</dbReference>
<evidence type="ECO:0000256" key="7">
    <source>
        <dbReference type="ARBA" id="ARBA00047899"/>
    </source>
</evidence>
<dbReference type="GO" id="GO:0005524">
    <property type="term" value="F:ATP binding"/>
    <property type="evidence" value="ECO:0007669"/>
    <property type="project" value="UniProtKB-UniRule"/>
</dbReference>
<evidence type="ECO:0000259" key="11">
    <source>
        <dbReference type="PROSITE" id="PS50011"/>
    </source>
</evidence>
<dbReference type="InterPro" id="IPR017441">
    <property type="entry name" value="Protein_kinase_ATP_BS"/>
</dbReference>
<dbReference type="InterPro" id="IPR008271">
    <property type="entry name" value="Ser/Thr_kinase_AS"/>
</dbReference>
<dbReference type="GO" id="GO:0005634">
    <property type="term" value="C:nucleus"/>
    <property type="evidence" value="ECO:0007669"/>
    <property type="project" value="TreeGrafter"/>
</dbReference>
<dbReference type="FunFam" id="3.30.200.20:FF:000088">
    <property type="entry name" value="Casein kinase II subunit alpha"/>
    <property type="match status" value="1"/>
</dbReference>
<feature type="domain" description="Protein kinase" evidence="11">
    <location>
        <begin position="37"/>
        <end position="322"/>
    </location>
</feature>
<dbReference type="InterPro" id="IPR045216">
    <property type="entry name" value="CK2_alpha"/>
</dbReference>
<reference evidence="13" key="1">
    <citation type="submission" date="2022-08" db="EMBL/GenBank/DDBJ databases">
        <title>Novel sulfate-reducing endosymbionts in the free-living metamonad Anaeramoeba.</title>
        <authorList>
            <person name="Jerlstrom-Hultqvist J."/>
            <person name="Cepicka I."/>
            <person name="Gallot-Lavallee L."/>
            <person name="Salas-Leiva D."/>
            <person name="Curtis B.A."/>
            <person name="Zahonova K."/>
            <person name="Pipaliya S."/>
            <person name="Dacks J."/>
            <person name="Roger A.J."/>
        </authorList>
    </citation>
    <scope>NUCLEOTIDE SEQUENCE</scope>
    <source>
        <strain evidence="13">Schooner1</strain>
    </source>
</reference>
<dbReference type="Gene3D" id="3.30.200.20">
    <property type="entry name" value="Phosphorylase Kinase, domain 1"/>
    <property type="match status" value="2"/>
</dbReference>
<evidence type="ECO:0000256" key="9">
    <source>
        <dbReference type="PROSITE-ProRule" id="PRU10141"/>
    </source>
</evidence>
<dbReference type="Pfam" id="PF00069">
    <property type="entry name" value="Pkinase"/>
    <property type="match status" value="1"/>
</dbReference>